<dbReference type="Pfam" id="PF05368">
    <property type="entry name" value="NmrA"/>
    <property type="match status" value="1"/>
</dbReference>
<dbReference type="eggNOG" id="ENOG502SAYW">
    <property type="taxonomic scope" value="Eukaryota"/>
</dbReference>
<dbReference type="InterPro" id="IPR051604">
    <property type="entry name" value="Ergot_Alk_Oxidoreductase"/>
</dbReference>
<dbReference type="EMBL" id="MKZY01000005">
    <property type="protein sequence ID" value="OOO09384.1"/>
    <property type="molecule type" value="Genomic_DNA"/>
</dbReference>
<dbReference type="InterPro" id="IPR008030">
    <property type="entry name" value="NmrA-like"/>
</dbReference>
<dbReference type="InterPro" id="IPR036291">
    <property type="entry name" value="NAD(P)-bd_dom_sf"/>
</dbReference>
<dbReference type="PANTHER" id="PTHR43162">
    <property type="match status" value="1"/>
</dbReference>
<evidence type="ECO:0000313" key="3">
    <source>
        <dbReference type="Proteomes" id="UP000190312"/>
    </source>
</evidence>
<comment type="caution">
    <text evidence="2">The sequence shown here is derived from an EMBL/GenBank/DDBJ whole genome shotgun (WGS) entry which is preliminary data.</text>
</comment>
<dbReference type="Gene3D" id="3.40.50.720">
    <property type="entry name" value="NAD(P)-binding Rossmann-like Domain"/>
    <property type="match status" value="1"/>
</dbReference>
<dbReference type="VEuPathDB" id="FungiDB:AO090001000203"/>
<dbReference type="AlphaFoldDB" id="A0A1S9DKD1"/>
<dbReference type="Proteomes" id="UP000190312">
    <property type="component" value="Unassembled WGS sequence"/>
</dbReference>
<evidence type="ECO:0000313" key="2">
    <source>
        <dbReference type="EMBL" id="OOO09384.1"/>
    </source>
</evidence>
<reference evidence="2 3" key="1">
    <citation type="submission" date="2016-10" db="EMBL/GenBank/DDBJ databases">
        <title>Genome sequencing of Aspergillus oryzae BCC7051.</title>
        <authorList>
            <person name="Thammarongtham C."/>
            <person name="Vorapreeda T."/>
            <person name="Nookaew I."/>
            <person name="Srisuk T."/>
            <person name="Land M."/>
            <person name="Jeennor S."/>
            <person name="Laoteng K."/>
        </authorList>
    </citation>
    <scope>NUCLEOTIDE SEQUENCE [LARGE SCALE GENOMIC DNA]</scope>
    <source>
        <strain evidence="2 3">BCC7051</strain>
    </source>
</reference>
<dbReference type="PANTHER" id="PTHR43162:SF1">
    <property type="entry name" value="PRESTALK A DIFFERENTIATION PROTEIN A"/>
    <property type="match status" value="1"/>
</dbReference>
<gene>
    <name evidence="2" type="ORF">OAory_01106800</name>
</gene>
<proteinExistence type="predicted"/>
<sequence length="538" mass="59379">MLIAVVPASPKTGQAAIRALLNSTQTTTPITVKGVYRDLSRVPEEFLSNPHFQASKGDVSDATSLDLTGVDAVLAITPPRYDGSDFLACARTASENTRLAIQKSGSVKRLVLLSSMGAEHESGTGEIMTNHIAETILKDAAPEVVICRCAYFMENWAMGVQTAKSEQPHLYSYITPADFEVPMVCFLSLYVQHEILMLINPLNQVAVKDMGQAFATYLLKPDIPERPHIVDVHGPRSYTPKDVQKAFEEAVGKEVELRLVERKDLSQFFAGFLPKNVAEAFTEMTDAFLPGGIMAPANAENSSSDRVWRGKTELREAIRELCEGSGVNGISPGLRVPFNDFLDDIFDFEAMAAAAKGKQPTKPLAWIDVDHPPEKDYDPEPVAGCFNTNRAALLEKAIDSGNSAIYLLLIAPQSASSMRIVAAETDREDIVASLGKRWKSQPYLVVPWMHALHSLIFPTARPGLARQIDEPLCLGSLPYRKIIRLTRYQKGVHGRNLLLRSAHLPQGRHPHMVLFLNISRRVIYLRFAMFMASTDASH</sequence>
<protein>
    <recommendedName>
        <fullName evidence="1">NmrA-like domain-containing protein</fullName>
    </recommendedName>
</protein>
<name>A0A1S9DKD1_ASPOZ</name>
<accession>A0A1S9DKD1</accession>
<dbReference type="Gene3D" id="3.90.25.10">
    <property type="entry name" value="UDP-galactose 4-epimerase, domain 1"/>
    <property type="match status" value="1"/>
</dbReference>
<dbReference type="OrthoDB" id="419598at2759"/>
<organism evidence="2 3">
    <name type="scientific">Aspergillus oryzae</name>
    <name type="common">Yellow koji mold</name>
    <dbReference type="NCBI Taxonomy" id="5062"/>
    <lineage>
        <taxon>Eukaryota</taxon>
        <taxon>Fungi</taxon>
        <taxon>Dikarya</taxon>
        <taxon>Ascomycota</taxon>
        <taxon>Pezizomycotina</taxon>
        <taxon>Eurotiomycetes</taxon>
        <taxon>Eurotiomycetidae</taxon>
        <taxon>Eurotiales</taxon>
        <taxon>Aspergillaceae</taxon>
        <taxon>Aspergillus</taxon>
        <taxon>Aspergillus subgen. Circumdati</taxon>
    </lineage>
</organism>
<feature type="domain" description="NmrA-like" evidence="1">
    <location>
        <begin position="2"/>
        <end position="288"/>
    </location>
</feature>
<dbReference type="SUPFAM" id="SSF51735">
    <property type="entry name" value="NAD(P)-binding Rossmann-fold domains"/>
    <property type="match status" value="1"/>
</dbReference>
<evidence type="ECO:0000259" key="1">
    <source>
        <dbReference type="Pfam" id="PF05368"/>
    </source>
</evidence>